<dbReference type="Gene3D" id="3.90.550.10">
    <property type="entry name" value="Spore Coat Polysaccharide Biosynthesis Protein SpsA, Chain A"/>
    <property type="match status" value="1"/>
</dbReference>
<dbReference type="SUPFAM" id="SSF53448">
    <property type="entry name" value="Nucleotide-diphospho-sugar transferases"/>
    <property type="match status" value="1"/>
</dbReference>
<dbReference type="InterPro" id="IPR050793">
    <property type="entry name" value="CMP-NeuNAc_synthase"/>
</dbReference>
<dbReference type="HOGENOM" id="CLU_1852266_0_0_5"/>
<dbReference type="eggNOG" id="COG1083">
    <property type="taxonomic scope" value="Bacteria"/>
</dbReference>
<sequence length="138" mass="15197">MEVVRHAVETLDMKTLVYLQPTSPLRTSDDIDAALFIHQESGMSVISVAKVKPWLFELDEGSMLHSIGKISDTRQQGSQVYAPNGAIYIASASRIASGGSWWDAARAYVMASSVSVDIDEPYELMFAELMLNKRIQGS</sequence>
<dbReference type="EMBL" id="AATP01000010">
    <property type="protein sequence ID" value="EAU39962.1"/>
    <property type="molecule type" value="Genomic_DNA"/>
</dbReference>
<dbReference type="InterPro" id="IPR029044">
    <property type="entry name" value="Nucleotide-diphossugar_trans"/>
</dbReference>
<dbReference type="AlphaFoldDB" id="Q0FYN3"/>
<keyword evidence="2" id="KW-1185">Reference proteome</keyword>
<accession>Q0FYN3</accession>
<name>Q0FYN3_9HYPH</name>
<dbReference type="Proteomes" id="UP000004310">
    <property type="component" value="Unassembled WGS sequence"/>
</dbReference>
<protein>
    <submittedName>
        <fullName evidence="1">CMP-N-acetlyneuraminic acid synthetase</fullName>
    </submittedName>
</protein>
<reference evidence="1 2" key="1">
    <citation type="journal article" date="2010" name="J. Bacteriol.">
        <title>Genome sequence of Fulvimarina pelagi HTCC2506T, a Mn(II)-oxidizing alphaproteobacterium possessing an aerobic anoxygenic photosynthetic gene cluster and Xanthorhodopsin.</title>
        <authorList>
            <person name="Kang I."/>
            <person name="Oh H.M."/>
            <person name="Lim S.I."/>
            <person name="Ferriera S."/>
            <person name="Giovannoni S.J."/>
            <person name="Cho J.C."/>
        </authorList>
    </citation>
    <scope>NUCLEOTIDE SEQUENCE [LARGE SCALE GENOMIC DNA]</scope>
    <source>
        <strain evidence="1 2">HTCC2506</strain>
    </source>
</reference>
<organism evidence="1 2">
    <name type="scientific">Fulvimarina pelagi HTCC2506</name>
    <dbReference type="NCBI Taxonomy" id="314231"/>
    <lineage>
        <taxon>Bacteria</taxon>
        <taxon>Pseudomonadati</taxon>
        <taxon>Pseudomonadota</taxon>
        <taxon>Alphaproteobacteria</taxon>
        <taxon>Hyphomicrobiales</taxon>
        <taxon>Aurantimonadaceae</taxon>
        <taxon>Fulvimarina</taxon>
    </lineage>
</organism>
<dbReference type="PANTHER" id="PTHR21485">
    <property type="entry name" value="HAD SUPERFAMILY MEMBERS CMAS AND KDSC"/>
    <property type="match status" value="1"/>
</dbReference>
<evidence type="ECO:0000313" key="1">
    <source>
        <dbReference type="EMBL" id="EAU39962.1"/>
    </source>
</evidence>
<gene>
    <name evidence="1" type="ORF">FP2506_01935</name>
</gene>
<dbReference type="GO" id="GO:0008781">
    <property type="term" value="F:N-acylneuraminate cytidylyltransferase activity"/>
    <property type="evidence" value="ECO:0007669"/>
    <property type="project" value="TreeGrafter"/>
</dbReference>
<evidence type="ECO:0000313" key="2">
    <source>
        <dbReference type="Proteomes" id="UP000004310"/>
    </source>
</evidence>
<dbReference type="PANTHER" id="PTHR21485:SF6">
    <property type="entry name" value="N-ACYLNEURAMINATE CYTIDYLYLTRANSFERASE-RELATED"/>
    <property type="match status" value="1"/>
</dbReference>
<dbReference type="STRING" id="217511.GCA_001463845_02313"/>
<proteinExistence type="predicted"/>
<comment type="caution">
    <text evidence="1">The sequence shown here is derived from an EMBL/GenBank/DDBJ whole genome shotgun (WGS) entry which is preliminary data.</text>
</comment>